<organism evidence="2 3">
    <name type="scientific">Couchioplanes caeruleus subsp. caeruleus</name>
    <dbReference type="NCBI Taxonomy" id="56427"/>
    <lineage>
        <taxon>Bacteria</taxon>
        <taxon>Bacillati</taxon>
        <taxon>Actinomycetota</taxon>
        <taxon>Actinomycetes</taxon>
        <taxon>Micromonosporales</taxon>
        <taxon>Micromonosporaceae</taxon>
        <taxon>Couchioplanes</taxon>
    </lineage>
</organism>
<evidence type="ECO:0000313" key="2">
    <source>
        <dbReference type="EMBL" id="OJF09664.1"/>
    </source>
</evidence>
<keyword evidence="3" id="KW-1185">Reference proteome</keyword>
<gene>
    <name evidence="2" type="ORF">BG844_36480</name>
</gene>
<evidence type="ECO:0000256" key="1">
    <source>
        <dbReference type="SAM" id="SignalP"/>
    </source>
</evidence>
<dbReference type="AlphaFoldDB" id="A0A1K0FAA0"/>
<name>A0A1K0FAA0_9ACTN</name>
<comment type="caution">
    <text evidence="2">The sequence shown here is derived from an EMBL/GenBank/DDBJ whole genome shotgun (WGS) entry which is preliminary data.</text>
</comment>
<feature type="chain" id="PRO_5009663640" evidence="1">
    <location>
        <begin position="21"/>
        <end position="251"/>
    </location>
</feature>
<reference evidence="2 3" key="1">
    <citation type="submission" date="2016-09" db="EMBL/GenBank/DDBJ databases">
        <title>Couchioplanes caeruleus draft genome sequence.</title>
        <authorList>
            <person name="Sheehan J."/>
            <person name="Caffrey P."/>
        </authorList>
    </citation>
    <scope>NUCLEOTIDE SEQUENCE [LARGE SCALE GENOMIC DNA]</scope>
    <source>
        <strain evidence="2 3">DSM 43634</strain>
    </source>
</reference>
<evidence type="ECO:0000313" key="3">
    <source>
        <dbReference type="Proteomes" id="UP000182486"/>
    </source>
</evidence>
<dbReference type="EMBL" id="MEIA01000553">
    <property type="protein sequence ID" value="OJF09664.1"/>
    <property type="molecule type" value="Genomic_DNA"/>
</dbReference>
<sequence length="251" mass="26224">MSALAAVALSALVAPTAASAGPARTTSTPTTVAPAPKTYSYSFAGTAQGWQADFADYSPEQGEESMELKSGIAPLPAGTEHGNGFFIQGHNRSDDLFMFFKKRLGPADGILPGQRYSVQSSVSFWSKEPTGCLGSGGSAGGSVHVKAGASTAEPRVYLDAANHYRVTLGKGQQKNGGPESAYLGNIENGQECGQAKKWTKVTRTSPSHTALTVQADAQGYLWLNAGTDSGYEGLTQLYYSNITTTLTPRSG</sequence>
<feature type="signal peptide" evidence="1">
    <location>
        <begin position="1"/>
        <end position="20"/>
    </location>
</feature>
<dbReference type="Proteomes" id="UP000182486">
    <property type="component" value="Unassembled WGS sequence"/>
</dbReference>
<protein>
    <submittedName>
        <fullName evidence="2">Uncharacterized protein</fullName>
    </submittedName>
</protein>
<proteinExistence type="predicted"/>
<accession>A0A1K0FAA0</accession>
<keyword evidence="1" id="KW-0732">Signal</keyword>